<evidence type="ECO:0000259" key="11">
    <source>
        <dbReference type="PROSITE" id="PS50157"/>
    </source>
</evidence>
<evidence type="ECO:0000256" key="4">
    <source>
        <dbReference type="ARBA" id="ARBA00022771"/>
    </source>
</evidence>
<dbReference type="FunFam" id="3.30.160.60:FF:000624">
    <property type="entry name" value="zinc finger protein 697"/>
    <property type="match status" value="1"/>
</dbReference>
<keyword evidence="6" id="KW-0805">Transcription regulation</keyword>
<dbReference type="PROSITE" id="PS00028">
    <property type="entry name" value="ZINC_FINGER_C2H2_1"/>
    <property type="match status" value="8"/>
</dbReference>
<proteinExistence type="predicted"/>
<dbReference type="InterPro" id="IPR036236">
    <property type="entry name" value="Znf_C2H2_sf"/>
</dbReference>
<feature type="domain" description="C2H2-type" evidence="11">
    <location>
        <begin position="167"/>
        <end position="194"/>
    </location>
</feature>
<dbReference type="InterPro" id="IPR013087">
    <property type="entry name" value="Znf_C2H2_type"/>
</dbReference>
<feature type="domain" description="C2H2-type" evidence="11">
    <location>
        <begin position="394"/>
        <end position="415"/>
    </location>
</feature>
<comment type="subcellular location">
    <subcellularLocation>
        <location evidence="1">Nucleus</location>
    </subcellularLocation>
</comment>
<accession>A0AAV8XYS9</accession>
<name>A0AAV8XYS9_9CUCU</name>
<dbReference type="GO" id="GO:0008270">
    <property type="term" value="F:zinc ion binding"/>
    <property type="evidence" value="ECO:0007669"/>
    <property type="project" value="UniProtKB-KW"/>
</dbReference>
<keyword evidence="4 10" id="KW-0863">Zinc-finger</keyword>
<keyword evidence="2" id="KW-0479">Metal-binding</keyword>
<dbReference type="PANTHER" id="PTHR24379:SF121">
    <property type="entry name" value="C2H2-TYPE DOMAIN-CONTAINING PROTEIN"/>
    <property type="match status" value="1"/>
</dbReference>
<dbReference type="FunFam" id="3.30.160.60:FF:000325">
    <property type="entry name" value="ZFP90 zinc finger protein"/>
    <property type="match status" value="1"/>
</dbReference>
<keyword evidence="9" id="KW-0539">Nucleus</keyword>
<organism evidence="12 13">
    <name type="scientific">Aromia moschata</name>
    <dbReference type="NCBI Taxonomy" id="1265417"/>
    <lineage>
        <taxon>Eukaryota</taxon>
        <taxon>Metazoa</taxon>
        <taxon>Ecdysozoa</taxon>
        <taxon>Arthropoda</taxon>
        <taxon>Hexapoda</taxon>
        <taxon>Insecta</taxon>
        <taxon>Pterygota</taxon>
        <taxon>Neoptera</taxon>
        <taxon>Endopterygota</taxon>
        <taxon>Coleoptera</taxon>
        <taxon>Polyphaga</taxon>
        <taxon>Cucujiformia</taxon>
        <taxon>Chrysomeloidea</taxon>
        <taxon>Cerambycidae</taxon>
        <taxon>Cerambycinae</taxon>
        <taxon>Callichromatini</taxon>
        <taxon>Aromia</taxon>
    </lineage>
</organism>
<evidence type="ECO:0000313" key="12">
    <source>
        <dbReference type="EMBL" id="KAJ8943832.1"/>
    </source>
</evidence>
<evidence type="ECO:0000256" key="7">
    <source>
        <dbReference type="ARBA" id="ARBA00023125"/>
    </source>
</evidence>
<evidence type="ECO:0000256" key="1">
    <source>
        <dbReference type="ARBA" id="ARBA00004123"/>
    </source>
</evidence>
<protein>
    <recommendedName>
        <fullName evidence="11">C2H2-type domain-containing protein</fullName>
    </recommendedName>
</protein>
<feature type="domain" description="C2H2-type" evidence="11">
    <location>
        <begin position="139"/>
        <end position="166"/>
    </location>
</feature>
<feature type="domain" description="C2H2-type" evidence="11">
    <location>
        <begin position="310"/>
        <end position="337"/>
    </location>
</feature>
<dbReference type="EMBL" id="JAPWTK010000275">
    <property type="protein sequence ID" value="KAJ8943832.1"/>
    <property type="molecule type" value="Genomic_DNA"/>
</dbReference>
<dbReference type="GO" id="GO:0003677">
    <property type="term" value="F:DNA binding"/>
    <property type="evidence" value="ECO:0007669"/>
    <property type="project" value="UniProtKB-KW"/>
</dbReference>
<dbReference type="FunFam" id="3.30.160.60:FF:001963">
    <property type="entry name" value="Replication initiator 1"/>
    <property type="match status" value="1"/>
</dbReference>
<comment type="caution">
    <text evidence="12">The sequence shown here is derived from an EMBL/GenBank/DDBJ whole genome shotgun (WGS) entry which is preliminary data.</text>
</comment>
<evidence type="ECO:0000256" key="9">
    <source>
        <dbReference type="ARBA" id="ARBA00023242"/>
    </source>
</evidence>
<feature type="domain" description="C2H2-type" evidence="11">
    <location>
        <begin position="366"/>
        <end position="393"/>
    </location>
</feature>
<dbReference type="Pfam" id="PF13912">
    <property type="entry name" value="zf-C2H2_6"/>
    <property type="match status" value="2"/>
</dbReference>
<dbReference type="FunFam" id="3.30.160.60:FF:000706">
    <property type="entry name" value="Zinc finger protein"/>
    <property type="match status" value="1"/>
</dbReference>
<dbReference type="AlphaFoldDB" id="A0AAV8XYS9"/>
<evidence type="ECO:0000256" key="8">
    <source>
        <dbReference type="ARBA" id="ARBA00023163"/>
    </source>
</evidence>
<reference evidence="12" key="1">
    <citation type="journal article" date="2023" name="Insect Mol. Biol.">
        <title>Genome sequencing provides insights into the evolution of gene families encoding plant cell wall-degrading enzymes in longhorned beetles.</title>
        <authorList>
            <person name="Shin N.R."/>
            <person name="Okamura Y."/>
            <person name="Kirsch R."/>
            <person name="Pauchet Y."/>
        </authorList>
    </citation>
    <scope>NUCLEOTIDE SEQUENCE</scope>
    <source>
        <strain evidence="12">AMC_N1</strain>
    </source>
</reference>
<feature type="domain" description="C2H2-type" evidence="11">
    <location>
        <begin position="250"/>
        <end position="277"/>
    </location>
</feature>
<dbReference type="PROSITE" id="PS50157">
    <property type="entry name" value="ZINC_FINGER_C2H2_2"/>
    <property type="match status" value="9"/>
</dbReference>
<gene>
    <name evidence="12" type="ORF">NQ318_020904</name>
</gene>
<keyword evidence="3" id="KW-0677">Repeat</keyword>
<keyword evidence="5" id="KW-0862">Zinc</keyword>
<evidence type="ECO:0000256" key="5">
    <source>
        <dbReference type="ARBA" id="ARBA00022833"/>
    </source>
</evidence>
<evidence type="ECO:0000256" key="3">
    <source>
        <dbReference type="ARBA" id="ARBA00022737"/>
    </source>
</evidence>
<dbReference type="Gene3D" id="3.30.160.60">
    <property type="entry name" value="Classic Zinc Finger"/>
    <property type="match status" value="8"/>
</dbReference>
<dbReference type="PANTHER" id="PTHR24379">
    <property type="entry name" value="KRAB AND ZINC FINGER DOMAIN-CONTAINING"/>
    <property type="match status" value="1"/>
</dbReference>
<dbReference type="Pfam" id="PF12874">
    <property type="entry name" value="zf-met"/>
    <property type="match status" value="1"/>
</dbReference>
<evidence type="ECO:0000256" key="2">
    <source>
        <dbReference type="ARBA" id="ARBA00022723"/>
    </source>
</evidence>
<feature type="domain" description="C2H2-type" evidence="11">
    <location>
        <begin position="338"/>
        <end position="365"/>
    </location>
</feature>
<dbReference type="Proteomes" id="UP001162162">
    <property type="component" value="Unassembled WGS sequence"/>
</dbReference>
<keyword evidence="13" id="KW-1185">Reference proteome</keyword>
<dbReference type="FunFam" id="3.30.160.60:FF:000446">
    <property type="entry name" value="Zinc finger protein"/>
    <property type="match status" value="1"/>
</dbReference>
<sequence>MGLNLGMIFLRRKITVYQEQLYSSNFSLDTMNSNSLHLQCKYFMDMVDCQKQQISDNILEHAVVDQLNESDTDLLNLLTTEEDCTAILNNIATNEHFEGLIDAGADFVHTDEMEQFINKTCEALQSSQVIEERKSKEGFRCDHCEIICSSKKLLKKHLLIHTKERTFPCNTCGKLFRHNYEVTAHERSHNKPTFQCDICSKMFIHRSHLNVHRKKHLGEYVAFCKDCNVGFVSQALYKTHRNTQHDNVRLICDNCGAKLSTLSALKEHKQTHDANHGKQRSHVCEICGKSYLTSRNLRGHTKIHSKVRPYICSICGKSVSSKNILETHLKMHTGVKDFHCRVCDKTFASKEYLAVHQRTHTGDKPFECTLCGKRFTQKTSLTVHIRYHTGQRPYKCECGKEFTTKSHLMTHYKTHDVGGVDIEYISRPLMYTRAGEQI</sequence>
<dbReference type="Pfam" id="PF00096">
    <property type="entry name" value="zf-C2H2"/>
    <property type="match status" value="6"/>
</dbReference>
<evidence type="ECO:0000256" key="10">
    <source>
        <dbReference type="PROSITE-ProRule" id="PRU00042"/>
    </source>
</evidence>
<keyword evidence="8" id="KW-0804">Transcription</keyword>
<evidence type="ECO:0000256" key="6">
    <source>
        <dbReference type="ARBA" id="ARBA00023015"/>
    </source>
</evidence>
<feature type="domain" description="C2H2-type" evidence="11">
    <location>
        <begin position="282"/>
        <end position="309"/>
    </location>
</feature>
<feature type="domain" description="C2H2-type" evidence="11">
    <location>
        <begin position="194"/>
        <end position="221"/>
    </location>
</feature>
<dbReference type="GO" id="GO:0005634">
    <property type="term" value="C:nucleus"/>
    <property type="evidence" value="ECO:0007669"/>
    <property type="project" value="UniProtKB-SubCell"/>
</dbReference>
<dbReference type="SMART" id="SM00355">
    <property type="entry name" value="ZnF_C2H2"/>
    <property type="match status" value="10"/>
</dbReference>
<evidence type="ECO:0000313" key="13">
    <source>
        <dbReference type="Proteomes" id="UP001162162"/>
    </source>
</evidence>
<dbReference type="SUPFAM" id="SSF57667">
    <property type="entry name" value="beta-beta-alpha zinc fingers"/>
    <property type="match status" value="5"/>
</dbReference>
<keyword evidence="7" id="KW-0238">DNA-binding</keyword>